<dbReference type="RefSeq" id="WP_054494039.1">
    <property type="nucleotide sequence ID" value="NZ_BBZA01000245.1"/>
</dbReference>
<feature type="coiled-coil region" evidence="1">
    <location>
        <begin position="131"/>
        <end position="165"/>
    </location>
</feature>
<dbReference type="Proteomes" id="UP000050502">
    <property type="component" value="Unassembled WGS sequence"/>
</dbReference>
<evidence type="ECO:0000313" key="3">
    <source>
        <dbReference type="EMBL" id="KPL87268.1"/>
    </source>
</evidence>
<proteinExistence type="predicted"/>
<dbReference type="OrthoDB" id="9944570at2"/>
<evidence type="ECO:0000313" key="4">
    <source>
        <dbReference type="Proteomes" id="UP000037784"/>
    </source>
</evidence>
<keyword evidence="1" id="KW-0175">Coiled coil</keyword>
<dbReference type="AlphaFoldDB" id="A0A0M8K987"/>
<dbReference type="EMBL" id="BBZA01000245">
    <property type="protein sequence ID" value="GAP64345.1"/>
    <property type="molecule type" value="Genomic_DNA"/>
</dbReference>
<evidence type="ECO:0000313" key="2">
    <source>
        <dbReference type="EMBL" id="GAP64345.1"/>
    </source>
</evidence>
<protein>
    <submittedName>
        <fullName evidence="2">Uncharacterized protein</fullName>
    </submittedName>
</protein>
<reference evidence="2" key="1">
    <citation type="journal article" date="2015" name="Genome Announc.">
        <title>Draft Genome Sequence of a Heterotrophic Facultative Anaerobic Thermophilic Bacterium, Ardenticatena maritima Strain 110ST.</title>
        <authorList>
            <person name="Kawaichi S."/>
            <person name="Yoshida T."/>
            <person name="Sako Y."/>
            <person name="Nakamura R."/>
        </authorList>
    </citation>
    <scope>NUCLEOTIDE SEQUENCE [LARGE SCALE GENOMIC DNA]</scope>
    <source>
        <strain evidence="2">110S</strain>
    </source>
</reference>
<organism evidence="2 4">
    <name type="scientific">Ardenticatena maritima</name>
    <dbReference type="NCBI Taxonomy" id="872965"/>
    <lineage>
        <taxon>Bacteria</taxon>
        <taxon>Bacillati</taxon>
        <taxon>Chloroflexota</taxon>
        <taxon>Ardenticatenia</taxon>
        <taxon>Ardenticatenales</taxon>
        <taxon>Ardenticatenaceae</taxon>
        <taxon>Ardenticatena</taxon>
    </lineage>
</organism>
<dbReference type="STRING" id="872965.SE16_12265"/>
<keyword evidence="4" id="KW-1185">Reference proteome</keyword>
<gene>
    <name evidence="2" type="ORF">ARMA_2768</name>
    <name evidence="3" type="ORF">SE16_12265</name>
</gene>
<dbReference type="Proteomes" id="UP000037784">
    <property type="component" value="Unassembled WGS sequence"/>
</dbReference>
<sequence>MSEQEPLFVVQDPEIDVDAIMQTIRQRIAERRAALGEPQQQFPTFDDMGMPEEPDDIPHDANLYHHLRLLNALYFEFPLDPVLASSPSTRIPLLGPLWARLRREAHNLVLFYVGRVIGHQIQINRHIVGVLNRLVAENVALRRQVQEMEARLEALEAQGEASGEA</sequence>
<evidence type="ECO:0000256" key="1">
    <source>
        <dbReference type="SAM" id="Coils"/>
    </source>
</evidence>
<dbReference type="EMBL" id="LGKN01000006">
    <property type="protein sequence ID" value="KPL87268.1"/>
    <property type="molecule type" value="Genomic_DNA"/>
</dbReference>
<reference evidence="3 5" key="2">
    <citation type="submission" date="2015-07" db="EMBL/GenBank/DDBJ databases">
        <title>Whole genome sequence of Ardenticatena maritima DSM 23922.</title>
        <authorList>
            <person name="Hemp J."/>
            <person name="Ward L.M."/>
            <person name="Pace L.A."/>
            <person name="Fischer W.W."/>
        </authorList>
    </citation>
    <scope>NUCLEOTIDE SEQUENCE [LARGE SCALE GENOMIC DNA]</scope>
    <source>
        <strain evidence="3 5">110S</strain>
    </source>
</reference>
<comment type="caution">
    <text evidence="2">The sequence shown here is derived from an EMBL/GenBank/DDBJ whole genome shotgun (WGS) entry which is preliminary data.</text>
</comment>
<reference evidence="4" key="3">
    <citation type="submission" date="2015-08" db="EMBL/GenBank/DDBJ databases">
        <title>Draft Genome Sequence of a Heterotrophic Facultative Anaerobic Bacterium Ardenticatena maritima Strain 110S.</title>
        <authorList>
            <person name="Kawaichi S."/>
            <person name="Yoshida T."/>
            <person name="Sako Y."/>
            <person name="Nakamura R."/>
        </authorList>
    </citation>
    <scope>NUCLEOTIDE SEQUENCE [LARGE SCALE GENOMIC DNA]</scope>
    <source>
        <strain evidence="4">110S</strain>
    </source>
</reference>
<accession>A0A0M8K987</accession>
<evidence type="ECO:0000313" key="5">
    <source>
        <dbReference type="Proteomes" id="UP000050502"/>
    </source>
</evidence>
<name>A0A0M8K987_9CHLR</name>